<evidence type="ECO:0000256" key="1">
    <source>
        <dbReference type="ARBA" id="ARBA00004191"/>
    </source>
</evidence>
<accession>A0A1G4JPL9</accession>
<dbReference type="GO" id="GO:0071555">
    <property type="term" value="P:cell wall organization"/>
    <property type="evidence" value="ECO:0007669"/>
    <property type="project" value="TreeGrafter"/>
</dbReference>
<dbReference type="PANTHER" id="PTHR16631">
    <property type="entry name" value="GLUCAN 1,3-BETA-GLUCOSIDASE"/>
    <property type="match status" value="1"/>
</dbReference>
<keyword evidence="7" id="KW-0326">Glycosidase</keyword>
<protein>
    <submittedName>
        <fullName evidence="10">LAME_0F01046g1_1</fullName>
    </submittedName>
</protein>
<feature type="chain" id="PRO_5009236137" evidence="9">
    <location>
        <begin position="25"/>
        <end position="577"/>
    </location>
</feature>
<evidence type="ECO:0000313" key="11">
    <source>
        <dbReference type="Proteomes" id="UP000191144"/>
    </source>
</evidence>
<dbReference type="GO" id="GO:0009277">
    <property type="term" value="C:fungal-type cell wall"/>
    <property type="evidence" value="ECO:0007669"/>
    <property type="project" value="TreeGrafter"/>
</dbReference>
<dbReference type="InterPro" id="IPR050732">
    <property type="entry name" value="Beta-glucan_modifiers"/>
</dbReference>
<keyword evidence="6" id="KW-0378">Hydrolase</keyword>
<reference evidence="11" key="1">
    <citation type="submission" date="2016-03" db="EMBL/GenBank/DDBJ databases">
        <authorList>
            <person name="Devillers Hugo."/>
        </authorList>
    </citation>
    <scope>NUCLEOTIDE SEQUENCE [LARGE SCALE GENOMIC DNA]</scope>
</reference>
<name>A0A1G4JPL9_9SACH</name>
<evidence type="ECO:0000313" key="10">
    <source>
        <dbReference type="EMBL" id="SCU92686.1"/>
    </source>
</evidence>
<keyword evidence="5 9" id="KW-0732">Signal</keyword>
<gene>
    <name evidence="10" type="ORF">LAME_0F01046G</name>
</gene>
<dbReference type="AlphaFoldDB" id="A0A1G4JPL9"/>
<dbReference type="Proteomes" id="UP000191144">
    <property type="component" value="Chromosome F"/>
</dbReference>
<evidence type="ECO:0000256" key="5">
    <source>
        <dbReference type="ARBA" id="ARBA00022729"/>
    </source>
</evidence>
<proteinExistence type="inferred from homology"/>
<feature type="signal peptide" evidence="9">
    <location>
        <begin position="1"/>
        <end position="24"/>
    </location>
</feature>
<dbReference type="GO" id="GO:0005576">
    <property type="term" value="C:extracellular region"/>
    <property type="evidence" value="ECO:0007669"/>
    <property type="project" value="TreeGrafter"/>
</dbReference>
<evidence type="ECO:0000256" key="3">
    <source>
        <dbReference type="ARBA" id="ARBA00022512"/>
    </source>
</evidence>
<keyword evidence="4" id="KW-0964">Secreted</keyword>
<dbReference type="InterPro" id="IPR017853">
    <property type="entry name" value="GH"/>
</dbReference>
<evidence type="ECO:0000256" key="6">
    <source>
        <dbReference type="ARBA" id="ARBA00022801"/>
    </source>
</evidence>
<dbReference type="GO" id="GO:0009986">
    <property type="term" value="C:cell surface"/>
    <property type="evidence" value="ECO:0007669"/>
    <property type="project" value="TreeGrafter"/>
</dbReference>
<evidence type="ECO:0000256" key="8">
    <source>
        <dbReference type="SAM" id="MobiDB-lite"/>
    </source>
</evidence>
<evidence type="ECO:0000256" key="7">
    <source>
        <dbReference type="ARBA" id="ARBA00023295"/>
    </source>
</evidence>
<organism evidence="10 11">
    <name type="scientific">Lachancea meyersii CBS 8951</name>
    <dbReference type="NCBI Taxonomy" id="1266667"/>
    <lineage>
        <taxon>Eukaryota</taxon>
        <taxon>Fungi</taxon>
        <taxon>Dikarya</taxon>
        <taxon>Ascomycota</taxon>
        <taxon>Saccharomycotina</taxon>
        <taxon>Saccharomycetes</taxon>
        <taxon>Saccharomycetales</taxon>
        <taxon>Saccharomycetaceae</taxon>
        <taxon>Lachancea</taxon>
    </lineage>
</organism>
<sequence length="577" mass="60457">MIAYRPNFVSVLLCLAWLSQYANSLPLLDQQAKRQIITRMHTASTTNMVTDFYSTTTQVEVAPTVEFIISGDTTITTTLPLADGATPTGSPTTTVMLTVSVQNNIAAEPTTSSTDCATTITNGSPKGTVYVSPIQASSVNSSPQTQENTATTYSSSALVASASVLPSSQTQQNTATIYPTSVLVASSSVLPSSQNQRSTQSTYSSSVLVGSASVLPTSSATSVSTSSSTSLSSTERADAPSAHLPAPPASTTSSFSVTSIQPTTSTTSANEQSSSTTQQQTSSFTTQAETSSTSQTSTSSTSYSTSSGGLTSAPTALVYSPYNDDNSCKDSSSVYQDLEFIKSKGVSKIRVYGTDCNSLETVTSAAKSLGITINQGLWITSSGVDSIDDSVTALISYGQSNGWDLFDVLTIGNEAILSGYCTVSDLINKISSVRSQFENAGFNGQFTTSEPPVTFQNHPELCTSAKIDFVGINSHAYFDENSSAASAGTFVKGQFELIQQICGTNNVVVTETGYPSDGDQNGGNIPSAENQLTAVQNILNEMGQQVTILSTFDDLWKQPGPYNIENHFGISSILPNA</sequence>
<dbReference type="Gene3D" id="3.20.20.80">
    <property type="entry name" value="Glycosidases"/>
    <property type="match status" value="2"/>
</dbReference>
<evidence type="ECO:0000256" key="9">
    <source>
        <dbReference type="SAM" id="SignalP"/>
    </source>
</evidence>
<dbReference type="SUPFAM" id="SSF51445">
    <property type="entry name" value="(Trans)glycosidases"/>
    <property type="match status" value="1"/>
</dbReference>
<feature type="compositionally biased region" description="Low complexity" evidence="8">
    <location>
        <begin position="218"/>
        <end position="307"/>
    </location>
</feature>
<keyword evidence="11" id="KW-1185">Reference proteome</keyword>
<evidence type="ECO:0000256" key="2">
    <source>
        <dbReference type="ARBA" id="ARBA00008773"/>
    </source>
</evidence>
<dbReference type="EMBL" id="LT598477">
    <property type="protein sequence ID" value="SCU92686.1"/>
    <property type="molecule type" value="Genomic_DNA"/>
</dbReference>
<evidence type="ECO:0000256" key="4">
    <source>
        <dbReference type="ARBA" id="ARBA00022525"/>
    </source>
</evidence>
<keyword evidence="3" id="KW-0134">Cell wall</keyword>
<feature type="region of interest" description="Disordered" evidence="8">
    <location>
        <begin position="218"/>
        <end position="310"/>
    </location>
</feature>
<comment type="subcellular location">
    <subcellularLocation>
        <location evidence="1">Secreted</location>
        <location evidence="1">Cell wall</location>
    </subcellularLocation>
</comment>
<dbReference type="GO" id="GO:0042973">
    <property type="term" value="F:glucan endo-1,3-beta-D-glucosidase activity"/>
    <property type="evidence" value="ECO:0007669"/>
    <property type="project" value="TreeGrafter"/>
</dbReference>
<dbReference type="OrthoDB" id="4082933at2759"/>
<dbReference type="FunFam" id="3.20.20.80:FF:000160">
    <property type="entry name" value="Probable beta-glucosidase btgE"/>
    <property type="match status" value="1"/>
</dbReference>
<dbReference type="PANTHER" id="PTHR16631:SF24">
    <property type="entry name" value="FAMILY 17 GLUCOSIDASE SCW11-RELATED"/>
    <property type="match status" value="1"/>
</dbReference>
<comment type="similarity">
    <text evidence="2">Belongs to the glycosyl hydrolase 17 family.</text>
</comment>